<dbReference type="Pfam" id="PF01590">
    <property type="entry name" value="GAF"/>
    <property type="match status" value="1"/>
</dbReference>
<dbReference type="InterPro" id="IPR005561">
    <property type="entry name" value="ANTAR"/>
</dbReference>
<dbReference type="InterPro" id="IPR029016">
    <property type="entry name" value="GAF-like_dom_sf"/>
</dbReference>
<feature type="domain" description="ANTAR" evidence="6">
    <location>
        <begin position="181"/>
        <end position="242"/>
    </location>
</feature>
<keyword evidence="2" id="KW-0418">Kinase</keyword>
<protein>
    <recommendedName>
        <fullName evidence="6">ANTAR domain-containing protein</fullName>
    </recommendedName>
</protein>
<dbReference type="RefSeq" id="WP_204869833.1">
    <property type="nucleotide sequence ID" value="NZ_JAFBBK010000001.1"/>
</dbReference>
<keyword evidence="1" id="KW-0808">Transferase</keyword>
<gene>
    <name evidence="7" type="ORF">JOE42_003928</name>
</gene>
<dbReference type="Pfam" id="PF03861">
    <property type="entry name" value="ANTAR"/>
    <property type="match status" value="1"/>
</dbReference>
<evidence type="ECO:0000256" key="4">
    <source>
        <dbReference type="ARBA" id="ARBA00023163"/>
    </source>
</evidence>
<comment type="caution">
    <text evidence="7">The sequence shown here is derived from an EMBL/GenBank/DDBJ whole genome shotgun (WGS) entry which is preliminary data.</text>
</comment>
<proteinExistence type="predicted"/>
<dbReference type="Gene3D" id="1.10.10.10">
    <property type="entry name" value="Winged helix-like DNA-binding domain superfamily/Winged helix DNA-binding domain"/>
    <property type="match status" value="1"/>
</dbReference>
<evidence type="ECO:0000256" key="3">
    <source>
        <dbReference type="ARBA" id="ARBA00023015"/>
    </source>
</evidence>
<evidence type="ECO:0000256" key="1">
    <source>
        <dbReference type="ARBA" id="ARBA00022679"/>
    </source>
</evidence>
<dbReference type="Gene3D" id="3.30.450.40">
    <property type="match status" value="1"/>
</dbReference>
<organism evidence="7 8">
    <name type="scientific">Rhodococcoides corynebacterioides</name>
    <dbReference type="NCBI Taxonomy" id="53972"/>
    <lineage>
        <taxon>Bacteria</taxon>
        <taxon>Bacillati</taxon>
        <taxon>Actinomycetota</taxon>
        <taxon>Actinomycetes</taxon>
        <taxon>Mycobacteriales</taxon>
        <taxon>Nocardiaceae</taxon>
        <taxon>Rhodococcoides</taxon>
    </lineage>
</organism>
<dbReference type="SUPFAM" id="SSF55781">
    <property type="entry name" value="GAF domain-like"/>
    <property type="match status" value="1"/>
</dbReference>
<dbReference type="SUPFAM" id="SSF52172">
    <property type="entry name" value="CheY-like"/>
    <property type="match status" value="1"/>
</dbReference>
<keyword evidence="3" id="KW-0805">Transcription regulation</keyword>
<name>A0ABS2KZ26_9NOCA</name>
<dbReference type="InterPro" id="IPR011006">
    <property type="entry name" value="CheY-like_superfamily"/>
</dbReference>
<dbReference type="InterPro" id="IPR003018">
    <property type="entry name" value="GAF"/>
</dbReference>
<feature type="region of interest" description="Disordered" evidence="5">
    <location>
        <begin position="1"/>
        <end position="20"/>
    </location>
</feature>
<evidence type="ECO:0000259" key="6">
    <source>
        <dbReference type="PROSITE" id="PS50921"/>
    </source>
</evidence>
<dbReference type="EMBL" id="JAFBBK010000001">
    <property type="protein sequence ID" value="MBM7417195.1"/>
    <property type="molecule type" value="Genomic_DNA"/>
</dbReference>
<dbReference type="PROSITE" id="PS50921">
    <property type="entry name" value="ANTAR"/>
    <property type="match status" value="1"/>
</dbReference>
<accession>A0ABS2KZ26</accession>
<evidence type="ECO:0000313" key="7">
    <source>
        <dbReference type="EMBL" id="MBM7417195.1"/>
    </source>
</evidence>
<evidence type="ECO:0000256" key="5">
    <source>
        <dbReference type="SAM" id="MobiDB-lite"/>
    </source>
</evidence>
<keyword evidence="8" id="KW-1185">Reference proteome</keyword>
<reference evidence="7 8" key="1">
    <citation type="submission" date="2021-01" db="EMBL/GenBank/DDBJ databases">
        <title>Genomics of switchgrass bacterial isolates.</title>
        <authorList>
            <person name="Shade A."/>
        </authorList>
    </citation>
    <scope>NUCLEOTIDE SEQUENCE [LARGE SCALE GENOMIC DNA]</scope>
    <source>
        <strain evidence="7 8">PvP111</strain>
    </source>
</reference>
<keyword evidence="4" id="KW-0804">Transcription</keyword>
<dbReference type="InterPro" id="IPR036388">
    <property type="entry name" value="WH-like_DNA-bd_sf"/>
</dbReference>
<dbReference type="Proteomes" id="UP000703038">
    <property type="component" value="Unassembled WGS sequence"/>
</dbReference>
<evidence type="ECO:0000256" key="2">
    <source>
        <dbReference type="ARBA" id="ARBA00022777"/>
    </source>
</evidence>
<dbReference type="SMART" id="SM01012">
    <property type="entry name" value="ANTAR"/>
    <property type="match status" value="1"/>
</dbReference>
<sequence length="246" mass="25338">MTFPPTFDPPDTDPVGDTDVPSPVVVLAELTGHLAAGVDAPYLLHLLATRTREALRAAAVSVVFDGSGSADLDLVAAASTGLLDRALSVGGPVAMCVRTGAAVLLDDLENAPGRWQDHARDARAVGIGGMRAYPARIANRVIGAVVVHTSGPWRAPGHAAAFVQAVADLAALAVSVDTEGDVRLSVEATRRQQVLEDAAVIDQAIGVLVETHGLDIGPATDLLVTAARRSRTSLADRARAVIDALS</sequence>
<evidence type="ECO:0000313" key="8">
    <source>
        <dbReference type="Proteomes" id="UP000703038"/>
    </source>
</evidence>